<dbReference type="Pfam" id="PF23868">
    <property type="entry name" value="Mmc1_C"/>
    <property type="match status" value="1"/>
</dbReference>
<dbReference type="PANTHER" id="PTHR38644">
    <property type="entry name" value="EXPRESSED PROTEIN"/>
    <property type="match status" value="1"/>
</dbReference>
<evidence type="ECO:0000313" key="4">
    <source>
        <dbReference type="Proteomes" id="UP001283341"/>
    </source>
</evidence>
<dbReference type="Pfam" id="PF23867">
    <property type="entry name" value="Mmc1_N"/>
    <property type="match status" value="1"/>
</dbReference>
<dbReference type="Proteomes" id="UP001283341">
    <property type="component" value="Unassembled WGS sequence"/>
</dbReference>
<evidence type="ECO:0000313" key="3">
    <source>
        <dbReference type="EMBL" id="KAK3325582.1"/>
    </source>
</evidence>
<evidence type="ECO:0000259" key="2">
    <source>
        <dbReference type="Pfam" id="PF23868"/>
    </source>
</evidence>
<dbReference type="InterPro" id="IPR056196">
    <property type="entry name" value="Mmc1_C"/>
</dbReference>
<gene>
    <name evidence="3" type="ORF">B0H66DRAFT_129409</name>
</gene>
<name>A0AAE0IIA5_9PEZI</name>
<proteinExistence type="predicted"/>
<keyword evidence="4" id="KW-1185">Reference proteome</keyword>
<evidence type="ECO:0000256" key="1">
    <source>
        <dbReference type="SAM" id="MobiDB-lite"/>
    </source>
</evidence>
<organism evidence="3 4">
    <name type="scientific">Apodospora peruviana</name>
    <dbReference type="NCBI Taxonomy" id="516989"/>
    <lineage>
        <taxon>Eukaryota</taxon>
        <taxon>Fungi</taxon>
        <taxon>Dikarya</taxon>
        <taxon>Ascomycota</taxon>
        <taxon>Pezizomycotina</taxon>
        <taxon>Sordariomycetes</taxon>
        <taxon>Sordariomycetidae</taxon>
        <taxon>Sordariales</taxon>
        <taxon>Lasiosphaeriaceae</taxon>
        <taxon>Apodospora</taxon>
    </lineage>
</organism>
<comment type="caution">
    <text evidence="3">The sequence shown here is derived from an EMBL/GenBank/DDBJ whole genome shotgun (WGS) entry which is preliminary data.</text>
</comment>
<protein>
    <recommendedName>
        <fullName evidence="2">Mmc1 C-terminal domain-containing protein</fullName>
    </recommendedName>
</protein>
<feature type="region of interest" description="Disordered" evidence="1">
    <location>
        <begin position="61"/>
        <end position="98"/>
    </location>
</feature>
<dbReference type="AlphaFoldDB" id="A0AAE0IIA5"/>
<dbReference type="PANTHER" id="PTHR38644:SF1">
    <property type="entry name" value="EXPRESSED PROTEIN"/>
    <property type="match status" value="1"/>
</dbReference>
<sequence>MSTTRALGLRLMLSRGGNPRSRYRQIGTSSVCLFCSLSRLYYAPATTFKGTPQAQAAALYRSRKNSPSSSALRRYQSTDSSSPTEPTSSSPQPDEDPRNDLQRALLELQTHAANYVNLSRLQLALLNLKQQPGRESVRVAFLGITNGSSELQPGSSAKHLLRLVLADPLQPAADWESRLEGHDVSQRPLIVRVGPAASDSPEEGIRSDKLETARDHMIPEMKIPSPKLNDANLEMLLMEADTLGLAQLSEPNTFEDAVLVPTVDIASPSSTHPVPITTPVHMALLVGDGVLGAASILSLPILEGRDTITAAVNFNQLGGSEDLSSCPFIGLNIDAANQGLDLFRANVGNAMKYESLWTESNVGRVDEWLSANVLPPSRDDGSAVKTKVPVRELIQSLLQNASATIRAEEARQLSQSLTANVSPARSVARLDQALAEWSQNAHEELQQQLEAAFSSRPWRKMNWWKLFWRVDDVGMLSSDMLALRFLPDAEKRIIHLAGRVQEAIIITHNDAPINGQSSSLYFSGPVLLPSPDATSVVTSPKKRNAVVPEQPTTTAATAMWPTHIPFTRTYLQEKTVPALQALAQKLVLQSVTTMALTSALGVLSYLSALGAYESGAIAALGLVWSLRRLQTKWESARDFWEGEVREEGRKAVRACEASVAEVLDRAQKQQERDDRPLTEELRRASEIIERAEDALARMK</sequence>
<accession>A0AAE0IIA5</accession>
<reference evidence="3" key="2">
    <citation type="submission" date="2023-06" db="EMBL/GenBank/DDBJ databases">
        <authorList>
            <consortium name="Lawrence Berkeley National Laboratory"/>
            <person name="Haridas S."/>
            <person name="Hensen N."/>
            <person name="Bonometti L."/>
            <person name="Westerberg I."/>
            <person name="Brannstrom I.O."/>
            <person name="Guillou S."/>
            <person name="Cros-Aarteil S."/>
            <person name="Calhoun S."/>
            <person name="Kuo A."/>
            <person name="Mondo S."/>
            <person name="Pangilinan J."/>
            <person name="Riley R."/>
            <person name="Labutti K."/>
            <person name="Andreopoulos B."/>
            <person name="Lipzen A."/>
            <person name="Chen C."/>
            <person name="Yanf M."/>
            <person name="Daum C."/>
            <person name="Ng V."/>
            <person name="Clum A."/>
            <person name="Steindorff A."/>
            <person name="Ohm R."/>
            <person name="Martin F."/>
            <person name="Silar P."/>
            <person name="Natvig D."/>
            <person name="Lalanne C."/>
            <person name="Gautier V."/>
            <person name="Ament-Velasquez S.L."/>
            <person name="Kruys A."/>
            <person name="Hutchinson M.I."/>
            <person name="Powell A.J."/>
            <person name="Barry K."/>
            <person name="Miller A.N."/>
            <person name="Grigoriev I.V."/>
            <person name="Debuchy R."/>
            <person name="Gladieux P."/>
            <person name="Thoren M.H."/>
            <person name="Johannesson H."/>
        </authorList>
    </citation>
    <scope>NUCLEOTIDE SEQUENCE</scope>
    <source>
        <strain evidence="3">CBS 118394</strain>
    </source>
</reference>
<reference evidence="3" key="1">
    <citation type="journal article" date="2023" name="Mol. Phylogenet. Evol.">
        <title>Genome-scale phylogeny and comparative genomics of the fungal order Sordariales.</title>
        <authorList>
            <person name="Hensen N."/>
            <person name="Bonometti L."/>
            <person name="Westerberg I."/>
            <person name="Brannstrom I.O."/>
            <person name="Guillou S."/>
            <person name="Cros-Aarteil S."/>
            <person name="Calhoun S."/>
            <person name="Haridas S."/>
            <person name="Kuo A."/>
            <person name="Mondo S."/>
            <person name="Pangilinan J."/>
            <person name="Riley R."/>
            <person name="LaButti K."/>
            <person name="Andreopoulos B."/>
            <person name="Lipzen A."/>
            <person name="Chen C."/>
            <person name="Yan M."/>
            <person name="Daum C."/>
            <person name="Ng V."/>
            <person name="Clum A."/>
            <person name="Steindorff A."/>
            <person name="Ohm R.A."/>
            <person name="Martin F."/>
            <person name="Silar P."/>
            <person name="Natvig D.O."/>
            <person name="Lalanne C."/>
            <person name="Gautier V."/>
            <person name="Ament-Velasquez S.L."/>
            <person name="Kruys A."/>
            <person name="Hutchinson M.I."/>
            <person name="Powell A.J."/>
            <person name="Barry K."/>
            <person name="Miller A.N."/>
            <person name="Grigoriev I.V."/>
            <person name="Debuchy R."/>
            <person name="Gladieux P."/>
            <person name="Hiltunen Thoren M."/>
            <person name="Johannesson H."/>
        </authorList>
    </citation>
    <scope>NUCLEOTIDE SEQUENCE</scope>
    <source>
        <strain evidence="3">CBS 118394</strain>
    </source>
</reference>
<dbReference type="EMBL" id="JAUEDM010000002">
    <property type="protein sequence ID" value="KAK3325582.1"/>
    <property type="molecule type" value="Genomic_DNA"/>
</dbReference>
<feature type="compositionally biased region" description="Low complexity" evidence="1">
    <location>
        <begin position="77"/>
        <end position="92"/>
    </location>
</feature>
<feature type="domain" description="Mmc1 C-terminal" evidence="2">
    <location>
        <begin position="431"/>
        <end position="649"/>
    </location>
</feature>